<feature type="region of interest" description="Disordered" evidence="1">
    <location>
        <begin position="44"/>
        <end position="65"/>
    </location>
</feature>
<proteinExistence type="predicted"/>
<organism evidence="2">
    <name type="scientific">Mycobacterium xenopi 4042</name>
    <dbReference type="NCBI Taxonomy" id="1299334"/>
    <lineage>
        <taxon>Bacteria</taxon>
        <taxon>Bacillati</taxon>
        <taxon>Actinomycetota</taxon>
        <taxon>Actinomycetes</taxon>
        <taxon>Mycobacteriales</taxon>
        <taxon>Mycobacteriaceae</taxon>
        <taxon>Mycobacterium</taxon>
    </lineage>
</organism>
<dbReference type="EMBL" id="JAOB01000033">
    <property type="protein sequence ID" value="EUA52232.1"/>
    <property type="molecule type" value="Genomic_DNA"/>
</dbReference>
<feature type="region of interest" description="Disordered" evidence="1">
    <location>
        <begin position="1"/>
        <end position="32"/>
    </location>
</feature>
<evidence type="ECO:0000256" key="1">
    <source>
        <dbReference type="SAM" id="MobiDB-lite"/>
    </source>
</evidence>
<accession>X8C7A1</accession>
<name>X8C7A1_MYCXE</name>
<gene>
    <name evidence="2" type="ORF">I553_2418</name>
</gene>
<reference evidence="2" key="1">
    <citation type="submission" date="2014-01" db="EMBL/GenBank/DDBJ databases">
        <authorList>
            <person name="Brown-Elliot B."/>
            <person name="Wallace R."/>
            <person name="Lenaerts A."/>
            <person name="Ordway D."/>
            <person name="DeGroote M.A."/>
            <person name="Parker T."/>
            <person name="Sizemore C."/>
            <person name="Tallon L.J."/>
            <person name="Sadzewicz L.K."/>
            <person name="Sengamalay N."/>
            <person name="Fraser C.M."/>
            <person name="Hine E."/>
            <person name="Shefchek K.A."/>
            <person name="Das S.P."/>
            <person name="Tettelin H."/>
        </authorList>
    </citation>
    <scope>NUCLEOTIDE SEQUENCE [LARGE SCALE GENOMIC DNA]</scope>
    <source>
        <strain evidence="2">4042</strain>
    </source>
</reference>
<comment type="caution">
    <text evidence="2">The sequence shown here is derived from an EMBL/GenBank/DDBJ whole genome shotgun (WGS) entry which is preliminary data.</text>
</comment>
<feature type="compositionally biased region" description="Low complexity" evidence="1">
    <location>
        <begin position="10"/>
        <end position="29"/>
    </location>
</feature>
<protein>
    <submittedName>
        <fullName evidence="2">Uncharacterized protein</fullName>
    </submittedName>
</protein>
<evidence type="ECO:0000313" key="2">
    <source>
        <dbReference type="EMBL" id="EUA52232.1"/>
    </source>
</evidence>
<dbReference type="AlphaFoldDB" id="X8C7A1"/>
<sequence>MTGSGSNADSIAPSRAVRSARSSSSAATRTPKCSSAIEATLIAASTREGGSSPIRTEVSTIARIG</sequence>